<dbReference type="OrthoDB" id="4075615at2"/>
<comment type="caution">
    <text evidence="3">The sequence shown here is derived from an EMBL/GenBank/DDBJ whole genome shotgun (WGS) entry which is preliminary data.</text>
</comment>
<dbReference type="InterPro" id="IPR032369">
    <property type="entry name" value="DUF4872"/>
</dbReference>
<keyword evidence="1" id="KW-0175">Coiled coil</keyword>
<dbReference type="EMBL" id="RBZO01000047">
    <property type="protein sequence ID" value="RKQ12273.1"/>
    <property type="molecule type" value="Genomic_DNA"/>
</dbReference>
<keyword evidence="4" id="KW-1185">Reference proteome</keyword>
<dbReference type="Pfam" id="PF16169">
    <property type="entry name" value="DUF4872"/>
    <property type="match status" value="1"/>
</dbReference>
<reference evidence="3 4" key="1">
    <citation type="journal article" date="2015" name="Antonie Van Leeuwenhoek">
        <title>Oceanobacillus bengalensis sp. nov., a bacterium isolated from seawater of the Bay of Bengal.</title>
        <authorList>
            <person name="Yongchang O."/>
            <person name="Xiang W."/>
            <person name="Wang G."/>
        </authorList>
    </citation>
    <scope>NUCLEOTIDE SEQUENCE [LARGE SCALE GENOMIC DNA]</scope>
    <source>
        <strain evidence="3 4">MCCC 1K00260</strain>
    </source>
</reference>
<accession>A0A494YRR2</accession>
<name>A0A494YRR2_9BACI</name>
<organism evidence="3 4">
    <name type="scientific">Oceanobacillus bengalensis</name>
    <dbReference type="NCBI Taxonomy" id="1435466"/>
    <lineage>
        <taxon>Bacteria</taxon>
        <taxon>Bacillati</taxon>
        <taxon>Bacillota</taxon>
        <taxon>Bacilli</taxon>
        <taxon>Bacillales</taxon>
        <taxon>Bacillaceae</taxon>
        <taxon>Oceanobacillus</taxon>
    </lineage>
</organism>
<sequence>MRFRIINHNKIWAGKVLTFSLQSCNLLGCKTQPPLFEAYQWMPVSLDKEKVSNINLREMVLAGLYNNSQSMLDSSKYSGVNAIYTLSQEVRYISELPNWNNLCIQFYQSLEKIGTGGLGFRKIYHDFLIQANELLKSNLEDALLLILQLEKQYKSLSKLFFLAGKRKEKSYLADLREVLLTIWDIEKQMWQAIYQFTLKEKGI</sequence>
<protein>
    <submittedName>
        <fullName evidence="3">DUF4872 domain-containing protein</fullName>
    </submittedName>
</protein>
<evidence type="ECO:0000313" key="4">
    <source>
        <dbReference type="Proteomes" id="UP000281813"/>
    </source>
</evidence>
<feature type="domain" description="DUF4872" evidence="2">
    <location>
        <begin position="50"/>
        <end position="192"/>
    </location>
</feature>
<dbReference type="Proteomes" id="UP000281813">
    <property type="component" value="Unassembled WGS sequence"/>
</dbReference>
<proteinExistence type="predicted"/>
<evidence type="ECO:0000256" key="1">
    <source>
        <dbReference type="SAM" id="Coils"/>
    </source>
</evidence>
<gene>
    <name evidence="3" type="ORF">D8M05_18800</name>
</gene>
<evidence type="ECO:0000259" key="2">
    <source>
        <dbReference type="Pfam" id="PF16169"/>
    </source>
</evidence>
<dbReference type="AlphaFoldDB" id="A0A494YRR2"/>
<evidence type="ECO:0000313" key="3">
    <source>
        <dbReference type="EMBL" id="RKQ12273.1"/>
    </source>
</evidence>
<feature type="coiled-coil region" evidence="1">
    <location>
        <begin position="132"/>
        <end position="159"/>
    </location>
</feature>